<keyword evidence="2 5" id="KW-0808">Transferase</keyword>
<organism evidence="6 7">
    <name type="scientific">Lentibacillus halophilus</name>
    <dbReference type="NCBI Taxonomy" id="295065"/>
    <lineage>
        <taxon>Bacteria</taxon>
        <taxon>Bacillati</taxon>
        <taxon>Bacillota</taxon>
        <taxon>Bacilli</taxon>
        <taxon>Bacillales</taxon>
        <taxon>Bacillaceae</taxon>
        <taxon>Lentibacillus</taxon>
    </lineage>
</organism>
<evidence type="ECO:0000256" key="5">
    <source>
        <dbReference type="HAMAP-Rule" id="MF_02070"/>
    </source>
</evidence>
<dbReference type="EMBL" id="BAAADM010000030">
    <property type="protein sequence ID" value="GAA0436709.1"/>
    <property type="molecule type" value="Genomic_DNA"/>
</dbReference>
<evidence type="ECO:0000256" key="4">
    <source>
        <dbReference type="ARBA" id="ARBA00023316"/>
    </source>
</evidence>
<dbReference type="Pfam" id="PF03808">
    <property type="entry name" value="Glyco_tran_WecG"/>
    <property type="match status" value="1"/>
</dbReference>
<dbReference type="InterPro" id="IPR004629">
    <property type="entry name" value="WecG_TagA_CpsF"/>
</dbReference>
<dbReference type="RefSeq" id="WP_343751770.1">
    <property type="nucleotide sequence ID" value="NZ_BAAADM010000030.1"/>
</dbReference>
<proteinExistence type="inferred from homology"/>
<keyword evidence="4 5" id="KW-0961">Cell wall biogenesis/degradation</keyword>
<dbReference type="NCBIfam" id="TIGR00696">
    <property type="entry name" value="wecG_tagA_cpsF"/>
    <property type="match status" value="1"/>
</dbReference>
<comment type="function">
    <text evidence="5">Catalyzes the conversion of GlcNAc-PP-undecaprenol into ManNAc-GlcNAc-PP-undecaprenol, the first committed lipid intermediate in the de novo synthesis of teichoic acid.</text>
</comment>
<comment type="caution">
    <text evidence="6">The sequence shown here is derived from an EMBL/GenBank/DDBJ whole genome shotgun (WGS) entry which is preliminary data.</text>
</comment>
<evidence type="ECO:0000313" key="7">
    <source>
        <dbReference type="Proteomes" id="UP001501459"/>
    </source>
</evidence>
<dbReference type="PANTHER" id="PTHR34136">
    <property type="match status" value="1"/>
</dbReference>
<comment type="catalytic activity">
    <reaction evidence="5">
        <text>UDP-N-acetyl-alpha-D-mannosamine + N-acetyl-alpha-D-glucosaminyl-di-trans,octa-cis-undecaprenyl diphosphate = N-acetyl-beta-D-mannosaminyl-(1-&gt;4)-N-acetyl-alpha-D-glucosaminyl di-trans,octa-cis-undecaprenyl diphosphate + UDP + H(+)</text>
        <dbReference type="Rhea" id="RHEA:16053"/>
        <dbReference type="ChEBI" id="CHEBI:15378"/>
        <dbReference type="ChEBI" id="CHEBI:58223"/>
        <dbReference type="ChEBI" id="CHEBI:62959"/>
        <dbReference type="ChEBI" id="CHEBI:68623"/>
        <dbReference type="ChEBI" id="CHEBI:132210"/>
        <dbReference type="EC" id="2.4.1.187"/>
    </reaction>
</comment>
<keyword evidence="7" id="KW-1185">Reference proteome</keyword>
<dbReference type="EC" id="2.4.1.187" evidence="5"/>
<keyword evidence="3 5" id="KW-0777">Teichoic acid biosynthesis</keyword>
<dbReference type="PANTHER" id="PTHR34136:SF1">
    <property type="entry name" value="UDP-N-ACETYL-D-MANNOSAMINURONIC ACID TRANSFERASE"/>
    <property type="match status" value="1"/>
</dbReference>
<keyword evidence="1 5" id="KW-0328">Glycosyltransferase</keyword>
<evidence type="ECO:0000256" key="2">
    <source>
        <dbReference type="ARBA" id="ARBA00022679"/>
    </source>
</evidence>
<dbReference type="InterPro" id="IPR034714">
    <property type="entry name" value="TagA_TarA"/>
</dbReference>
<sequence>MADKETILNVDVSNETYDSLIPQLFHRIEEQQHSFIVAVNPEKIMKAEQNADLRELINAADYQIPDGIGVLLASRLQGGRITDRITGVDLMMAIIREASRQQKRIFLYGAKPGVAEEAKAQLQKDDPNVHVAGVMHGYTDDNDAVIEAINQSQADIVFVAKGSPAQEQWINDNKSRLHASVFQGVGGSFDVIAGHTKRAPAWTRKLGLEWLYRLIVEPWRWKRQIVLPRFLLHVVRKRQKKES</sequence>
<accession>A0ABP3J2M7</accession>
<dbReference type="CDD" id="cd06533">
    <property type="entry name" value="Glyco_transf_WecG_TagA"/>
    <property type="match status" value="1"/>
</dbReference>
<comment type="pathway">
    <text evidence="5">Cell wall biogenesis; teichoic acid biosynthesis.</text>
</comment>
<protein>
    <recommendedName>
        <fullName evidence="5">N-acetylglucosaminyldiphosphoundecaprenol N-acetyl-beta-D-mannosaminyltransferase</fullName>
        <ecNumber evidence="5">2.4.1.187</ecNumber>
    </recommendedName>
    <alternativeName>
        <fullName evidence="5">N-acetylmannosaminyltransferase</fullName>
    </alternativeName>
    <alternativeName>
        <fullName evidence="5">UDP-N-acetylmannosamine transferase</fullName>
    </alternativeName>
    <alternativeName>
        <fullName evidence="5">UDP-N-acetylmannosamine:N-acetylglucosaminyl pyrophosphorylundecaprenol N-acetylmannosaminyltransferase</fullName>
    </alternativeName>
</protein>
<dbReference type="HAMAP" id="MF_02070">
    <property type="entry name" value="TagA_TarA"/>
    <property type="match status" value="1"/>
</dbReference>
<evidence type="ECO:0000256" key="1">
    <source>
        <dbReference type="ARBA" id="ARBA00022676"/>
    </source>
</evidence>
<name>A0ABP3J2M7_9BACI</name>
<gene>
    <name evidence="6" type="ORF">GCM10008983_11800</name>
</gene>
<evidence type="ECO:0000313" key="6">
    <source>
        <dbReference type="EMBL" id="GAA0436709.1"/>
    </source>
</evidence>
<comment type="similarity">
    <text evidence="5">Belongs to the glycosyltransferase 26 family. TagA/TarA subfamily.</text>
</comment>
<evidence type="ECO:0000256" key="3">
    <source>
        <dbReference type="ARBA" id="ARBA00022944"/>
    </source>
</evidence>
<reference evidence="7" key="1">
    <citation type="journal article" date="2019" name="Int. J. Syst. Evol. Microbiol.">
        <title>The Global Catalogue of Microorganisms (GCM) 10K type strain sequencing project: providing services to taxonomists for standard genome sequencing and annotation.</title>
        <authorList>
            <consortium name="The Broad Institute Genomics Platform"/>
            <consortium name="The Broad Institute Genome Sequencing Center for Infectious Disease"/>
            <person name="Wu L."/>
            <person name="Ma J."/>
        </authorList>
    </citation>
    <scope>NUCLEOTIDE SEQUENCE [LARGE SCALE GENOMIC DNA]</scope>
    <source>
        <strain evidence="7">JCM 12149</strain>
    </source>
</reference>
<dbReference type="Proteomes" id="UP001501459">
    <property type="component" value="Unassembled WGS sequence"/>
</dbReference>